<dbReference type="EMBL" id="LR792683">
    <property type="protein sequence ID" value="CAB3395268.1"/>
    <property type="molecule type" value="Genomic_DNA"/>
</dbReference>
<dbReference type="InterPro" id="IPR047650">
    <property type="entry name" value="Transpos_IS110"/>
</dbReference>
<name>A0A6F9EFI5_9BACL</name>
<feature type="domain" description="Transposase IS116/IS110/IS902 C-terminal" evidence="1">
    <location>
        <begin position="108"/>
        <end position="137"/>
    </location>
</feature>
<proteinExistence type="predicted"/>
<dbReference type="GO" id="GO:0003677">
    <property type="term" value="F:DNA binding"/>
    <property type="evidence" value="ECO:0007669"/>
    <property type="project" value="InterPro"/>
</dbReference>
<accession>A0A6F9EFI5</accession>
<reference evidence="2 3" key="1">
    <citation type="submission" date="2020-04" db="EMBL/GenBank/DDBJ databases">
        <authorList>
            <person name="Hogendoorn C."/>
        </authorList>
    </citation>
    <scope>NUCLEOTIDE SEQUENCE [LARGE SCALE GENOMIC DNA]</scope>
    <source>
        <strain evidence="2">COOX1</strain>
    </source>
</reference>
<dbReference type="PANTHER" id="PTHR33055">
    <property type="entry name" value="TRANSPOSASE FOR INSERTION SEQUENCE ELEMENT IS1111A"/>
    <property type="match status" value="1"/>
</dbReference>
<organism evidence="2 3">
    <name type="scientific">Kyrpidia spormannii</name>
    <dbReference type="NCBI Taxonomy" id="2055160"/>
    <lineage>
        <taxon>Bacteria</taxon>
        <taxon>Bacillati</taxon>
        <taxon>Bacillota</taxon>
        <taxon>Bacilli</taxon>
        <taxon>Bacillales</taxon>
        <taxon>Alicyclobacillaceae</taxon>
        <taxon>Kyrpidia</taxon>
    </lineage>
</organism>
<sequence length="158" mass="17577">MSKIPLAIRSAKRPVADCPSLRRIKWGNAHWTISFSFIAEDGNNRLCDLPQLAQELKRLANRAYRLNPTIADAIEVTLSMTVSKIQFLQRQLKELDKVITRHMAATPQTLDTVPGIGPVTATGIVAEIGDISRFDNQSCPRKIPRTHLVCTPVQPIPD</sequence>
<dbReference type="AlphaFoldDB" id="A0A6F9EFI5"/>
<dbReference type="Pfam" id="PF02371">
    <property type="entry name" value="Transposase_20"/>
    <property type="match status" value="1"/>
</dbReference>
<evidence type="ECO:0000313" key="3">
    <source>
        <dbReference type="Proteomes" id="UP000502196"/>
    </source>
</evidence>
<dbReference type="InterPro" id="IPR003346">
    <property type="entry name" value="Transposase_20"/>
</dbReference>
<protein>
    <recommendedName>
        <fullName evidence="1">Transposase IS116/IS110/IS902 C-terminal domain-containing protein</fullName>
    </recommendedName>
</protein>
<dbReference type="Proteomes" id="UP000502196">
    <property type="component" value="Chromosome"/>
</dbReference>
<evidence type="ECO:0000313" key="2">
    <source>
        <dbReference type="EMBL" id="CAB3395268.1"/>
    </source>
</evidence>
<dbReference type="GO" id="GO:0006313">
    <property type="term" value="P:DNA transposition"/>
    <property type="evidence" value="ECO:0007669"/>
    <property type="project" value="InterPro"/>
</dbReference>
<gene>
    <name evidence="2" type="ORF">COOX1_2826</name>
</gene>
<evidence type="ECO:0000259" key="1">
    <source>
        <dbReference type="Pfam" id="PF02371"/>
    </source>
</evidence>
<dbReference type="GO" id="GO:0004803">
    <property type="term" value="F:transposase activity"/>
    <property type="evidence" value="ECO:0007669"/>
    <property type="project" value="InterPro"/>
</dbReference>